<feature type="compositionally biased region" description="Basic and acidic residues" evidence="1">
    <location>
        <begin position="447"/>
        <end position="458"/>
    </location>
</feature>
<name>A0A6J2VUW0_CHACN</name>
<evidence type="ECO:0000313" key="2">
    <source>
        <dbReference type="Proteomes" id="UP000504632"/>
    </source>
</evidence>
<dbReference type="Gene3D" id="1.10.533.10">
    <property type="entry name" value="Death Domain, Fas"/>
    <property type="match status" value="1"/>
</dbReference>
<evidence type="ECO:0000256" key="1">
    <source>
        <dbReference type="SAM" id="MobiDB-lite"/>
    </source>
</evidence>
<dbReference type="Proteomes" id="UP000504632">
    <property type="component" value="Chromosome 7"/>
</dbReference>
<gene>
    <name evidence="3" type="primary">dthd1</name>
</gene>
<dbReference type="AlphaFoldDB" id="A0A6J2VUW0"/>
<dbReference type="PANTHER" id="PTHR28336:SF4">
    <property type="entry name" value="DEATH DOMAIN-CONTAINING PROTEIN 1"/>
    <property type="match status" value="1"/>
</dbReference>
<dbReference type="InterPro" id="IPR011029">
    <property type="entry name" value="DEATH-like_dom_sf"/>
</dbReference>
<dbReference type="RefSeq" id="XP_030634976.1">
    <property type="nucleotide sequence ID" value="XM_030779116.1"/>
</dbReference>
<dbReference type="InParanoid" id="A0A6J2VUW0"/>
<accession>A0A6J2VUW0</accession>
<reference evidence="3" key="1">
    <citation type="submission" date="2025-08" db="UniProtKB">
        <authorList>
            <consortium name="RefSeq"/>
        </authorList>
    </citation>
    <scope>IDENTIFICATION</scope>
</reference>
<dbReference type="SUPFAM" id="SSF47986">
    <property type="entry name" value="DEATH domain"/>
    <property type="match status" value="1"/>
</dbReference>
<dbReference type="CTD" id="401124"/>
<feature type="region of interest" description="Disordered" evidence="1">
    <location>
        <begin position="436"/>
        <end position="458"/>
    </location>
</feature>
<dbReference type="Gene3D" id="2.60.220.30">
    <property type="match status" value="1"/>
</dbReference>
<proteinExistence type="predicted"/>
<organism evidence="2 3">
    <name type="scientific">Chanos chanos</name>
    <name type="common">Milkfish</name>
    <name type="synonym">Mugil chanos</name>
    <dbReference type="NCBI Taxonomy" id="29144"/>
    <lineage>
        <taxon>Eukaryota</taxon>
        <taxon>Metazoa</taxon>
        <taxon>Chordata</taxon>
        <taxon>Craniata</taxon>
        <taxon>Vertebrata</taxon>
        <taxon>Euteleostomi</taxon>
        <taxon>Actinopterygii</taxon>
        <taxon>Neopterygii</taxon>
        <taxon>Teleostei</taxon>
        <taxon>Ostariophysi</taxon>
        <taxon>Gonorynchiformes</taxon>
        <taxon>Chanidae</taxon>
        <taxon>Chanos</taxon>
    </lineage>
</organism>
<dbReference type="GeneID" id="115816147"/>
<evidence type="ECO:0000313" key="3">
    <source>
        <dbReference type="RefSeq" id="XP_030634976.1"/>
    </source>
</evidence>
<dbReference type="OrthoDB" id="6118651at2759"/>
<protein>
    <submittedName>
        <fullName evidence="3">Death domain-containing protein 1</fullName>
    </submittedName>
</protein>
<keyword evidence="2" id="KW-1185">Reference proteome</keyword>
<dbReference type="PANTHER" id="PTHR28336">
    <property type="entry name" value="BA1-643"/>
    <property type="match status" value="1"/>
</dbReference>
<sequence>MSNKIEETDLLHTEPSSEDSLLKLLQDSAQSLRGLLSDQGRTRGGRGLRGELTQAGVLQLGQANSAGTLCMLLSVLKELAELNTQRVRAWRETLRDTAHTLSEDCDFDPSLSGVTSVSDDCKLHHTTVLILSILQDTQNLEEKLQTIKHKLNMGMQSHFQTMSDDSGGHLDSAWIPKPLRGQTAPPNHCVRSPLPRTTAYADCTPEPLRMQTAAGSDVAGNRVIVMDQSESSESDGPAACYVTAPAEIAEVMTCEVSSDLSSVLVWGSEEMVSSIITIQVPDDAKSPFPITVAMSFRARYHGNHRDIAVKVVDRESRTSYVTPVSMESSYRGRRGSFAVIRVYTLGVFAVVSCLRRETFMVPKRGLSLKLSVDSRICLEYPPNTFPTPVIAQATVQPLDAAILSSLKSQRDLYHSALATSPLLYLSHPSPLTLRRPLTITMPCPPNPDKRRGGEEVDMPRPATAVQTRDTHVPCQLRIVSASVKSSRDTANEQLALLCWREEQWNILDKVNVKNLQNGLVSFELMEKYERLMVVRLLSPVKPLYLASLAEEVERAVRVSAVTIVLQRKKDDPYSVVVAALPSRDLSWEMAKLQAQAFCSPLEHSGDIPMHEGEQLLLTFSGNITCTDGHRETSKILTFHNQRRRHLHLTLTEVDSFGNYSSAHYKGTAVFTRVSVGQLVWKGNRPVPMKGRPLEEPVCKLSLTLPKVHQSHLQPSDTNYTYTRLLDALSDDLLSWLCEELAEEDATLLVMGLRLRRSSVQLARLRAPEGVAQQTLHLLSLWRRSLPSSVPKGPALARCLRRCGRPDLAVELLQREATVERRRVRNLETWENSGPGPCS</sequence>